<comment type="caution">
    <text evidence="1">The sequence shown here is derived from an EMBL/GenBank/DDBJ whole genome shotgun (WGS) entry which is preliminary data.</text>
</comment>
<dbReference type="EMBL" id="PXZM01000047">
    <property type="protein sequence ID" value="PSJ87867.1"/>
    <property type="molecule type" value="Genomic_DNA"/>
</dbReference>
<keyword evidence="2" id="KW-1185">Reference proteome</keyword>
<gene>
    <name evidence="1" type="ORF">C7R93_25995</name>
</gene>
<dbReference type="Proteomes" id="UP000240419">
    <property type="component" value="Unassembled WGS sequence"/>
</dbReference>
<dbReference type="AlphaFoldDB" id="A0A2P7ULN8"/>
<proteinExistence type="predicted"/>
<evidence type="ECO:0000313" key="2">
    <source>
        <dbReference type="Proteomes" id="UP000240419"/>
    </source>
</evidence>
<dbReference type="OrthoDB" id="1682334at2"/>
<accession>A0A2P7ULN8</accession>
<dbReference type="Pfam" id="PF12788">
    <property type="entry name" value="YmaF"/>
    <property type="match status" value="1"/>
</dbReference>
<evidence type="ECO:0000313" key="1">
    <source>
        <dbReference type="EMBL" id="PSJ87867.1"/>
    </source>
</evidence>
<dbReference type="InterPro" id="IPR024307">
    <property type="entry name" value="YmaF"/>
</dbReference>
<reference evidence="1 2" key="1">
    <citation type="submission" date="2018-03" db="EMBL/GenBank/DDBJ databases">
        <title>Brevisbacillus phylogenomics.</title>
        <authorList>
            <person name="Dunlap C."/>
        </authorList>
    </citation>
    <scope>NUCLEOTIDE SEQUENCE [LARGE SCALE GENOMIC DNA]</scope>
    <source>
        <strain evidence="1 2">NRRL NRS-1210</strain>
    </source>
</reference>
<sequence>MSSQHSHSLRFIRFADRPGHFHGYETLTTVSGRHRHRIRGRTSPPEGMRDRHVHYYEGTTTFDDGHVHHYRGWTSPPIPLPDGSHYHEFSGQTTYDDGHTHYYRGVTSEALS</sequence>
<protein>
    <recommendedName>
        <fullName evidence="3">YmaF family protein</fullName>
    </recommendedName>
</protein>
<organism evidence="1 2">
    <name type="scientific">Brevibacillus fortis</name>
    <dbReference type="NCBI Taxonomy" id="2126352"/>
    <lineage>
        <taxon>Bacteria</taxon>
        <taxon>Bacillati</taxon>
        <taxon>Bacillota</taxon>
        <taxon>Bacilli</taxon>
        <taxon>Bacillales</taxon>
        <taxon>Paenibacillaceae</taxon>
        <taxon>Brevibacillus</taxon>
    </lineage>
</organism>
<name>A0A2P7ULN8_9BACL</name>
<evidence type="ECO:0008006" key="3">
    <source>
        <dbReference type="Google" id="ProtNLM"/>
    </source>
</evidence>